<dbReference type="Proteomes" id="UP000799770">
    <property type="component" value="Unassembled WGS sequence"/>
</dbReference>
<protein>
    <submittedName>
        <fullName evidence="1">Uncharacterized protein</fullName>
    </submittedName>
</protein>
<accession>A0A6A5Z7K2</accession>
<gene>
    <name evidence="1" type="ORF">BDV96DRAFT_84482</name>
</gene>
<evidence type="ECO:0000313" key="2">
    <source>
        <dbReference type="Proteomes" id="UP000799770"/>
    </source>
</evidence>
<dbReference type="EMBL" id="ML977324">
    <property type="protein sequence ID" value="KAF2114757.1"/>
    <property type="molecule type" value="Genomic_DNA"/>
</dbReference>
<proteinExistence type="predicted"/>
<name>A0A6A5Z7K2_9PLEO</name>
<keyword evidence="2" id="KW-1185">Reference proteome</keyword>
<reference evidence="1" key="1">
    <citation type="journal article" date="2020" name="Stud. Mycol.">
        <title>101 Dothideomycetes genomes: a test case for predicting lifestyles and emergence of pathogens.</title>
        <authorList>
            <person name="Haridas S."/>
            <person name="Albert R."/>
            <person name="Binder M."/>
            <person name="Bloem J."/>
            <person name="Labutti K."/>
            <person name="Salamov A."/>
            <person name="Andreopoulos B."/>
            <person name="Baker S."/>
            <person name="Barry K."/>
            <person name="Bills G."/>
            <person name="Bluhm B."/>
            <person name="Cannon C."/>
            <person name="Castanera R."/>
            <person name="Culley D."/>
            <person name="Daum C."/>
            <person name="Ezra D."/>
            <person name="Gonzalez J."/>
            <person name="Henrissat B."/>
            <person name="Kuo A."/>
            <person name="Liang C."/>
            <person name="Lipzen A."/>
            <person name="Lutzoni F."/>
            <person name="Magnuson J."/>
            <person name="Mondo S."/>
            <person name="Nolan M."/>
            <person name="Ohm R."/>
            <person name="Pangilinan J."/>
            <person name="Park H.-J."/>
            <person name="Ramirez L."/>
            <person name="Alfaro M."/>
            <person name="Sun H."/>
            <person name="Tritt A."/>
            <person name="Yoshinaga Y."/>
            <person name="Zwiers L.-H."/>
            <person name="Turgeon B."/>
            <person name="Goodwin S."/>
            <person name="Spatafora J."/>
            <person name="Crous P."/>
            <person name="Grigoriev I."/>
        </authorList>
    </citation>
    <scope>NUCLEOTIDE SEQUENCE</scope>
    <source>
        <strain evidence="1">CBS 627.86</strain>
    </source>
</reference>
<evidence type="ECO:0000313" key="1">
    <source>
        <dbReference type="EMBL" id="KAF2114757.1"/>
    </source>
</evidence>
<organism evidence="1 2">
    <name type="scientific">Lophiotrema nucula</name>
    <dbReference type="NCBI Taxonomy" id="690887"/>
    <lineage>
        <taxon>Eukaryota</taxon>
        <taxon>Fungi</taxon>
        <taxon>Dikarya</taxon>
        <taxon>Ascomycota</taxon>
        <taxon>Pezizomycotina</taxon>
        <taxon>Dothideomycetes</taxon>
        <taxon>Pleosporomycetidae</taxon>
        <taxon>Pleosporales</taxon>
        <taxon>Lophiotremataceae</taxon>
        <taxon>Lophiotrema</taxon>
    </lineage>
</organism>
<sequence length="114" mass="12565">MPSRSVCWTQWCSRCIKHGMFIRTPWVSAHCGSPLFAPWPRFFADSNAALSSLWLSTLKAPGIFWRACNWSAGGADMRACILALRSGGGAWASPGISPPTPRTRHHQECTCWAS</sequence>
<dbReference type="AlphaFoldDB" id="A0A6A5Z7K2"/>